<dbReference type="InterPro" id="IPR011933">
    <property type="entry name" value="Double_TM_dom"/>
</dbReference>
<evidence type="ECO:0000259" key="3">
    <source>
        <dbReference type="Pfam" id="PF13709"/>
    </source>
</evidence>
<reference evidence="5 6" key="2">
    <citation type="submission" date="2015-06" db="EMBL/GenBank/DDBJ databases">
        <title>Improved classification and identification of acetic acid bacteria using matrix-assisted laser desorption/ionization time-of-flight mass spectrometry; Gluconobacter nephelii and Gluconobacter uchimurae are later heterotypic synonyms of Gluconobacter japonicus and Gluconobacter oxydans, respectively.</title>
        <authorList>
            <person name="Li L."/>
            <person name="Cleenwerck I."/>
            <person name="De Vuyst L."/>
            <person name="Vandamme P."/>
        </authorList>
    </citation>
    <scope>NUCLEOTIDE SEQUENCE [LARGE SCALE GENOMIC DNA]</scope>
    <source>
        <strain evidence="5 6">LMG 1356</strain>
    </source>
</reference>
<name>A0AAW3QTV2_9PROT</name>
<dbReference type="CDD" id="cd03143">
    <property type="entry name" value="A4_beta-galactosidase_middle_domain"/>
    <property type="match status" value="1"/>
</dbReference>
<feature type="region of interest" description="Disordered" evidence="1">
    <location>
        <begin position="896"/>
        <end position="918"/>
    </location>
</feature>
<dbReference type="PANTHER" id="PTHR37464">
    <property type="entry name" value="BLL2463 PROTEIN"/>
    <property type="match status" value="1"/>
</dbReference>
<reference evidence="4" key="1">
    <citation type="journal article" date="2014" name="Int. J. Syst. Evol. Microbiol.">
        <title>Complete genome of a new Firmicutes species belonging to the dominant human colonic microbiota ('Ruminococcus bicirculans') reveals two chromosomes and a selective capacity to utilize plant glucans.</title>
        <authorList>
            <consortium name="NISC Comparative Sequencing Program"/>
            <person name="Wegmann U."/>
            <person name="Louis P."/>
            <person name="Goesmann A."/>
            <person name="Henrissat B."/>
            <person name="Duncan S.H."/>
            <person name="Flint H.J."/>
        </authorList>
    </citation>
    <scope>NUCLEOTIDE SEQUENCE</scope>
    <source>
        <strain evidence="4">NBRC 3250</strain>
    </source>
</reference>
<dbReference type="Proteomes" id="UP001156672">
    <property type="component" value="Unassembled WGS sequence"/>
</dbReference>
<dbReference type="RefSeq" id="WP_062033263.1">
    <property type="nucleotide sequence ID" value="NZ_BEWL01000002.1"/>
</dbReference>
<feature type="domain" description="Aerotolerance regulator N-terminal" evidence="2">
    <location>
        <begin position="1"/>
        <end position="75"/>
    </location>
</feature>
<dbReference type="Gene3D" id="3.40.50.12140">
    <property type="entry name" value="Domain of unknown function DUF4159"/>
    <property type="match status" value="1"/>
</dbReference>
<reference evidence="7" key="3">
    <citation type="journal article" date="2019" name="Int. J. Syst. Evol. Microbiol.">
        <title>The Global Catalogue of Microorganisms (GCM) 10K type strain sequencing project: providing services to taxonomists for standard genome sequencing and annotation.</title>
        <authorList>
            <consortium name="The Broad Institute Genomics Platform"/>
            <consortium name="The Broad Institute Genome Sequencing Center for Infectious Disease"/>
            <person name="Wu L."/>
            <person name="Ma J."/>
        </authorList>
    </citation>
    <scope>NUCLEOTIDE SEQUENCE [LARGE SCALE GENOMIC DNA]</scope>
    <source>
        <strain evidence="7">NBRC 3250</strain>
    </source>
</reference>
<dbReference type="EMBL" id="LHZN01000145">
    <property type="protein sequence ID" value="KXV36815.1"/>
    <property type="molecule type" value="Genomic_DNA"/>
</dbReference>
<dbReference type="InterPro" id="IPR024163">
    <property type="entry name" value="Aerotolerance_reg_N"/>
</dbReference>
<accession>A0AAW3QTV2</accession>
<dbReference type="Pfam" id="PF13709">
    <property type="entry name" value="DUF4159"/>
    <property type="match status" value="1"/>
</dbReference>
<dbReference type="InterPro" id="IPR025297">
    <property type="entry name" value="DUF4159"/>
</dbReference>
<organism evidence="5 6">
    <name type="scientific">Gluconobacter albidus</name>
    <dbReference type="NCBI Taxonomy" id="318683"/>
    <lineage>
        <taxon>Bacteria</taxon>
        <taxon>Pseudomonadati</taxon>
        <taxon>Pseudomonadota</taxon>
        <taxon>Alphaproteobacteria</taxon>
        <taxon>Acetobacterales</taxon>
        <taxon>Acetobacteraceae</taxon>
        <taxon>Gluconobacter</taxon>
    </lineage>
</organism>
<dbReference type="Proteomes" id="UP000075682">
    <property type="component" value="Unassembled WGS sequence"/>
</dbReference>
<proteinExistence type="predicted"/>
<keyword evidence="7" id="KW-1185">Reference proteome</keyword>
<dbReference type="Pfam" id="PF07584">
    <property type="entry name" value="BatA"/>
    <property type="match status" value="1"/>
</dbReference>
<dbReference type="NCBIfam" id="TIGR02226">
    <property type="entry name" value="two_anch"/>
    <property type="match status" value="1"/>
</dbReference>
<dbReference type="SUPFAM" id="SSF52317">
    <property type="entry name" value="Class I glutamine amidotransferase-like"/>
    <property type="match status" value="1"/>
</dbReference>
<evidence type="ECO:0000313" key="4">
    <source>
        <dbReference type="EMBL" id="GLQ70526.1"/>
    </source>
</evidence>
<sequence length="918" mass="96938">MILLAPFLLLGLLTLPALWWLVRATPPAPQEQSFPSLLILNRLTARREDAARSPLWLLILRMVAVALVIFGLARPVLTPHQTETGNGPLTLILDDGWAAITHWTDRISAALALGETAIRNGQDVTFLHAARAPDGAMPEAFTTHDPHALSEHLSRLRPQPWPTDRQALAALLGGRDLSGQRVMVLSDGLAAKGDDALRGALAKARSVQDMRWNGCDILRLDAATGQDGALHARVDTLPCPTRTVTLHAVNANGGTLAAYPLTTGKDQTLSLPALLRNQLDRLTLEGATGPAAVHLMGQADHRRPVGILQTPGDATPLVGSAFFLNRALQPIADLHSGDATALLGAPLSVLIATDGALSGEQTRHRVLDWVRHGGMLVRFAGPGLAADQTATSDATSDALLPVHLMSGMRQLGGPMSWGKPQTLAPFPETSPFSDLTIPPDVTVSRQVLAKPETGLTDHVWAALSDGTPLVTARAEGNGEIVLFHVTPSPDWSNVPLSGLFPDMLERLIERSAGVAGGGPAELAPWRIVGSDGGLVMPPQAARSIRAADLAHTDVSVTHPAGLYGPARGTRALNLGDAASPMMEEPLLGTRILPDGAHADRPIGPALMAAGLLLLLLDLLLSLRRRGLLGALAVAGLLLLPIAHAHAQTQNQTPVQTTAPLPGAVPQAALETRLGYVLTGHDDIDAVSREGLQGLSDYTTARSSATLGHPDGVVPGKDDLAFYPLLYWPITPDMQPDPERTKALNTFMEHGGILLIDEQGAGTDTDSGTSGAARAALQRVTDGLVVPPLAKLTDKHVLAHTFYLLHSGFPGRVAGQPVYVARNGDEANDDVSPVIIGNGDWAHAWAVDGSGNHPFAVIPGGEDQRTQAYRFGVNMVLYALTGNYKNDQAQYPEMLRRLGSPDAAPATTSPDTADEEDAP</sequence>
<dbReference type="AlphaFoldDB" id="A0AAW3QTV2"/>
<feature type="compositionally biased region" description="Low complexity" evidence="1">
    <location>
        <begin position="899"/>
        <end position="910"/>
    </location>
</feature>
<evidence type="ECO:0000313" key="6">
    <source>
        <dbReference type="Proteomes" id="UP000075682"/>
    </source>
</evidence>
<evidence type="ECO:0000259" key="2">
    <source>
        <dbReference type="Pfam" id="PF07584"/>
    </source>
</evidence>
<feature type="domain" description="DUF4159" evidence="3">
    <location>
        <begin position="672"/>
        <end position="879"/>
    </location>
</feature>
<evidence type="ECO:0000256" key="1">
    <source>
        <dbReference type="SAM" id="MobiDB-lite"/>
    </source>
</evidence>
<dbReference type="EMBL" id="BSNW01000050">
    <property type="protein sequence ID" value="GLQ70526.1"/>
    <property type="molecule type" value="Genomic_DNA"/>
</dbReference>
<protein>
    <submittedName>
        <fullName evidence="4">RNA-binding protein</fullName>
    </submittedName>
</protein>
<dbReference type="PANTHER" id="PTHR37464:SF1">
    <property type="entry name" value="BLL2463 PROTEIN"/>
    <property type="match status" value="1"/>
</dbReference>
<reference evidence="4" key="4">
    <citation type="submission" date="2023-01" db="EMBL/GenBank/DDBJ databases">
        <title>Draft genome sequence of Gluconobacter albidus strain NBRC 3250.</title>
        <authorList>
            <person name="Sun Q."/>
            <person name="Mori K."/>
        </authorList>
    </citation>
    <scope>NUCLEOTIDE SEQUENCE</scope>
    <source>
        <strain evidence="4">NBRC 3250</strain>
    </source>
</reference>
<dbReference type="Gene3D" id="3.40.50.880">
    <property type="match status" value="1"/>
</dbReference>
<dbReference type="InterPro" id="IPR029062">
    <property type="entry name" value="Class_I_gatase-like"/>
</dbReference>
<evidence type="ECO:0000313" key="5">
    <source>
        <dbReference type="EMBL" id="KXV36815.1"/>
    </source>
</evidence>
<gene>
    <name evidence="5" type="ORF">AD941_14240</name>
    <name evidence="4" type="ORF">GCM10007866_29790</name>
</gene>
<evidence type="ECO:0000313" key="7">
    <source>
        <dbReference type="Proteomes" id="UP001156672"/>
    </source>
</evidence>
<comment type="caution">
    <text evidence="5">The sequence shown here is derived from an EMBL/GenBank/DDBJ whole genome shotgun (WGS) entry which is preliminary data.</text>
</comment>